<reference evidence="1" key="1">
    <citation type="submission" date="2021-05" db="EMBL/GenBank/DDBJ databases">
        <authorList>
            <person name="Alioto T."/>
            <person name="Alioto T."/>
            <person name="Gomez Garrido J."/>
        </authorList>
    </citation>
    <scope>NUCLEOTIDE SEQUENCE</scope>
</reference>
<sequence length="177" mass="20252">MDTTIRMDMLQEGGCYTAWRFKLDLALRVKGLYDIATGVKVKDETQSTQNVEWEKKDLEAQALIGLNVDSSIARKLANITSSHQMLKKLDLLYGKKSDVTIEGLQRQFFAYVFDSKKSAFENCIHVNQLAEELSAMGDTIKESWIMTRMLGMLPSPLEQLGIMYPELIEISQFCWRD</sequence>
<evidence type="ECO:0008006" key="2">
    <source>
        <dbReference type="Google" id="ProtNLM"/>
    </source>
</evidence>
<organism evidence="1">
    <name type="scientific">Cacopsylla melanoneura</name>
    <dbReference type="NCBI Taxonomy" id="428564"/>
    <lineage>
        <taxon>Eukaryota</taxon>
        <taxon>Metazoa</taxon>
        <taxon>Ecdysozoa</taxon>
        <taxon>Arthropoda</taxon>
        <taxon>Hexapoda</taxon>
        <taxon>Insecta</taxon>
        <taxon>Pterygota</taxon>
        <taxon>Neoptera</taxon>
        <taxon>Paraneoptera</taxon>
        <taxon>Hemiptera</taxon>
        <taxon>Sternorrhyncha</taxon>
        <taxon>Psylloidea</taxon>
        <taxon>Psyllidae</taxon>
        <taxon>Psyllinae</taxon>
        <taxon>Cacopsylla</taxon>
    </lineage>
</organism>
<dbReference type="Pfam" id="PF14223">
    <property type="entry name" value="Retrotran_gag_2"/>
    <property type="match status" value="1"/>
</dbReference>
<accession>A0A8D8ZML6</accession>
<dbReference type="EMBL" id="HBUF01520420">
    <property type="protein sequence ID" value="CAG6748732.1"/>
    <property type="molecule type" value="Transcribed_RNA"/>
</dbReference>
<evidence type="ECO:0000313" key="1">
    <source>
        <dbReference type="EMBL" id="CAG6748732.1"/>
    </source>
</evidence>
<proteinExistence type="predicted"/>
<name>A0A8D8ZML6_9HEMI</name>
<dbReference type="AlphaFoldDB" id="A0A8D8ZML6"/>
<protein>
    <recommendedName>
        <fullName evidence="2">Copia protein</fullName>
    </recommendedName>
</protein>
<dbReference type="EMBL" id="HBUF01072703">
    <property type="protein sequence ID" value="CAG6630152.1"/>
    <property type="molecule type" value="Transcribed_RNA"/>
</dbReference>